<dbReference type="GO" id="GO:0031417">
    <property type="term" value="C:NatC complex"/>
    <property type="evidence" value="ECO:0007669"/>
    <property type="project" value="InterPro"/>
</dbReference>
<name>A0A9W7XWM5_9FUNG</name>
<dbReference type="Proteomes" id="UP001149813">
    <property type="component" value="Unassembled WGS sequence"/>
</dbReference>
<feature type="compositionally biased region" description="Basic residues" evidence="4">
    <location>
        <begin position="803"/>
        <end position="813"/>
    </location>
</feature>
<dbReference type="InterPro" id="IPR057983">
    <property type="entry name" value="NAA35-like_N"/>
</dbReference>
<sequence>MSRHQDNSRHGAQPAGDAELAELAELADQQLQLSADSYDSDQWLDIGPLLAQAVDELAVGELLRPASLTYYDMLTSVEVMEPRLDMGMLSACDLREIAKWDVERELSLRQTLWVVEELFRCEITWHSSASLLQTMYMCNYFTVDDVPAAAVAGEGCGPRDRVLFPLVVALAHCCRAVWIEYLRENLFSEEDVHFGSQPVEFFGHIAREDVVRMLASARAYLEDVLAADGDIEERAAAKALLGHIELRSRWLRVLADLSLEYLAEDPGALDRGMAELAGLQQCHRAFAALELDPELPAPVPGCFDPKCMRKYPSMAPIKPRPLLSRAQSHAAFSGMLDDLALVRHLLQATAVESLVNFLGSFSRRQPTPLPFVRSLVASVLSSNGLVLLREPLVAFVQRAIAETSGRYVWHVIEGIEDSAAVMQALRRGAVGSPVLLDDAHAARARVDAFSQEAARHLVDWFRTMCQNAPRQRRIGVKYLASWDALQGDAEELDTWLYLALAAKRGAEAEQEANDPSCNPFWFSSWVYHVKLALIEGALLGGVRMGVYLDYELPQVYGYAAQVFQAHHDHLDRMAAMTAARRGQNPALRAAAGSPGGDDGDDDACLARVGRWLRLVEAQNYLATALWLVSHACERLGLVRAPWWPRRGSAGLSAGGALAAWLAQEADEARATRYALRFRAFSRLNSPTPLTYAGWATTLAQLDESLLADLFTHAARLLAKARDVLDRAGREPAVAGWDEVCQGARYAVVVNSVALAKLQAAGVCRSAAALVPGSQAAAYRRLLVEGCANAEEPERSAEQPVSKAKAKRDRKRRRQEQDLALAAKEWQAAADALRIDASSRCCETGGHVVAWSQFSFEKKKKE</sequence>
<comment type="similarity">
    <text evidence="2">Belongs to the MAK10 family.</text>
</comment>
<dbReference type="AlphaFoldDB" id="A0A9W7XWM5"/>
<dbReference type="PANTHER" id="PTHR21373">
    <property type="entry name" value="GLUCOSE REPRESSIBLE PROTEIN MAK10"/>
    <property type="match status" value="1"/>
</dbReference>
<dbReference type="Pfam" id="PF04112">
    <property type="entry name" value="Mak10"/>
    <property type="match status" value="1"/>
</dbReference>
<evidence type="ECO:0000256" key="1">
    <source>
        <dbReference type="ARBA" id="ARBA00004496"/>
    </source>
</evidence>
<evidence type="ECO:0000256" key="2">
    <source>
        <dbReference type="ARBA" id="ARBA00006289"/>
    </source>
</evidence>
<dbReference type="Pfam" id="PF25789">
    <property type="entry name" value="TPR_NAA35"/>
    <property type="match status" value="1"/>
</dbReference>
<evidence type="ECO:0000256" key="4">
    <source>
        <dbReference type="SAM" id="MobiDB-lite"/>
    </source>
</evidence>
<evidence type="ECO:0000256" key="3">
    <source>
        <dbReference type="ARBA" id="ARBA00022490"/>
    </source>
</evidence>
<evidence type="ECO:0000259" key="6">
    <source>
        <dbReference type="Pfam" id="PF25789"/>
    </source>
</evidence>
<reference evidence="7" key="1">
    <citation type="submission" date="2022-07" db="EMBL/GenBank/DDBJ databases">
        <title>Phylogenomic reconstructions and comparative analyses of Kickxellomycotina fungi.</title>
        <authorList>
            <person name="Reynolds N.K."/>
            <person name="Stajich J.E."/>
            <person name="Barry K."/>
            <person name="Grigoriev I.V."/>
            <person name="Crous P."/>
            <person name="Smith M.E."/>
        </authorList>
    </citation>
    <scope>NUCLEOTIDE SEQUENCE</scope>
    <source>
        <strain evidence="7">NBRC 32514</strain>
    </source>
</reference>
<comment type="subcellular location">
    <subcellularLocation>
        <location evidence="1">Cytoplasm</location>
    </subcellularLocation>
</comment>
<keyword evidence="3" id="KW-0963">Cytoplasm</keyword>
<dbReference type="PANTHER" id="PTHR21373:SF0">
    <property type="entry name" value="N-ALPHA-ACETYLTRANSFERASE 35, NATC AUXILIARY SUBUNIT"/>
    <property type="match status" value="1"/>
</dbReference>
<dbReference type="InterPro" id="IPR057982">
    <property type="entry name" value="TPR_NAA35"/>
</dbReference>
<dbReference type="OrthoDB" id="269405at2759"/>
<dbReference type="EMBL" id="JANBOJ010000347">
    <property type="protein sequence ID" value="KAJ1719747.1"/>
    <property type="molecule type" value="Genomic_DNA"/>
</dbReference>
<accession>A0A9W7XWM5</accession>
<gene>
    <name evidence="7" type="primary">MAK10</name>
    <name evidence="7" type="ORF">LPJ53_005543</name>
</gene>
<comment type="caution">
    <text evidence="7">The sequence shown here is derived from an EMBL/GenBank/DDBJ whole genome shotgun (WGS) entry which is preliminary data.</text>
</comment>
<proteinExistence type="inferred from homology"/>
<evidence type="ECO:0000313" key="7">
    <source>
        <dbReference type="EMBL" id="KAJ1719747.1"/>
    </source>
</evidence>
<feature type="domain" description="NAA35-like N-terminal" evidence="5">
    <location>
        <begin position="60"/>
        <end position="210"/>
    </location>
</feature>
<evidence type="ECO:0000259" key="5">
    <source>
        <dbReference type="Pfam" id="PF04112"/>
    </source>
</evidence>
<feature type="domain" description="NAA35-like TPR repeats" evidence="6">
    <location>
        <begin position="345"/>
        <end position="759"/>
    </location>
</feature>
<feature type="region of interest" description="Disordered" evidence="4">
    <location>
        <begin position="792"/>
        <end position="815"/>
    </location>
</feature>
<keyword evidence="8" id="KW-1185">Reference proteome</keyword>
<dbReference type="InterPro" id="IPR007244">
    <property type="entry name" value="Naa35_N"/>
</dbReference>
<organism evidence="7 8">
    <name type="scientific">Coemansia erecta</name>
    <dbReference type="NCBI Taxonomy" id="147472"/>
    <lineage>
        <taxon>Eukaryota</taxon>
        <taxon>Fungi</taxon>
        <taxon>Fungi incertae sedis</taxon>
        <taxon>Zoopagomycota</taxon>
        <taxon>Kickxellomycotina</taxon>
        <taxon>Kickxellomycetes</taxon>
        <taxon>Kickxellales</taxon>
        <taxon>Kickxellaceae</taxon>
        <taxon>Coemansia</taxon>
    </lineage>
</organism>
<protein>
    <submittedName>
        <fullName evidence="7">N-alpha-acetyltransferase, non-catalitic subunit</fullName>
    </submittedName>
</protein>
<evidence type="ECO:0000313" key="8">
    <source>
        <dbReference type="Proteomes" id="UP001149813"/>
    </source>
</evidence>